<gene>
    <name evidence="2" type="ORF">BTM29_06795</name>
</gene>
<dbReference type="STRING" id="1847728.BTM29_06795"/>
<evidence type="ECO:0000259" key="1">
    <source>
        <dbReference type="Pfam" id="PF06054"/>
    </source>
</evidence>
<dbReference type="InterPro" id="IPR010330">
    <property type="entry name" value="CoiA_nuc"/>
</dbReference>
<protein>
    <recommendedName>
        <fullName evidence="1">Competence protein CoiA nuclease-like domain-containing protein</fullName>
    </recommendedName>
</protein>
<dbReference type="Proteomes" id="UP000187499">
    <property type="component" value="Chromosome"/>
</dbReference>
<feature type="domain" description="Competence protein CoiA nuclease-like" evidence="1">
    <location>
        <begin position="57"/>
        <end position="186"/>
    </location>
</feature>
<organism evidence="2 3">
    <name type="scientific">Companilactobacillus allii</name>
    <dbReference type="NCBI Taxonomy" id="1847728"/>
    <lineage>
        <taxon>Bacteria</taxon>
        <taxon>Bacillati</taxon>
        <taxon>Bacillota</taxon>
        <taxon>Bacilli</taxon>
        <taxon>Lactobacillales</taxon>
        <taxon>Lactobacillaceae</taxon>
        <taxon>Companilactobacillus</taxon>
    </lineage>
</organism>
<evidence type="ECO:0000313" key="2">
    <source>
        <dbReference type="EMBL" id="APX72284.1"/>
    </source>
</evidence>
<dbReference type="OrthoDB" id="3784230at2"/>
<name>A0A1P8Q340_9LACO</name>
<dbReference type="AlphaFoldDB" id="A0A1P8Q340"/>
<proteinExistence type="predicted"/>
<accession>A0A1P8Q340</accession>
<dbReference type="Pfam" id="PF06054">
    <property type="entry name" value="CoiA_nuc"/>
    <property type="match status" value="1"/>
</dbReference>
<dbReference type="KEGG" id="lalw:BTM29_06795"/>
<dbReference type="RefSeq" id="WP_076615138.1">
    <property type="nucleotide sequence ID" value="NZ_CP019323.1"/>
</dbReference>
<sequence>MYAAFNQNKKLVNAIESNFEDQYFCANCNRPVKLIRNDNNSFFRHENACNNEENERSIHKKGKKLIVDALKIIGYKDITLEHYLKTIKQRPDIMIDQRIVIEYQCAKINIDKLMNRVESYHALGITNIWILGGEYLSNKLYRVHMKFISYNLNWGFYLLMLDSEHDQISLFYGIRFFGPFNKVQYKRKIFLIEDILELLEFKPKLSPVEGIEIDHYQLRKIRKLTGKGINRFKADYYNQNNETVENFLKGKRFGVMKPIYQNHQWRISCGECEQYLKQPFLCTKKEDN</sequence>
<evidence type="ECO:0000313" key="3">
    <source>
        <dbReference type="Proteomes" id="UP000187499"/>
    </source>
</evidence>
<dbReference type="EMBL" id="CP019323">
    <property type="protein sequence ID" value="APX72284.1"/>
    <property type="molecule type" value="Genomic_DNA"/>
</dbReference>
<keyword evidence="3" id="KW-1185">Reference proteome</keyword>
<reference evidence="3" key="1">
    <citation type="submission" date="2016-12" db="EMBL/GenBank/DDBJ databases">
        <authorList>
            <person name="Jung M.Y."/>
            <person name="Lee S.H."/>
        </authorList>
    </citation>
    <scope>NUCLEOTIDE SEQUENCE [LARGE SCALE GENOMIC DNA]</scope>
    <source>
        <strain evidence="3">WiKim39</strain>
    </source>
</reference>